<dbReference type="RefSeq" id="WP_172616753.1">
    <property type="nucleotide sequence ID" value="NZ_CP037899.1"/>
</dbReference>
<dbReference type="KEGG" id="mkc:kam1_819"/>
<dbReference type="AlphaFoldDB" id="A0A516TLE1"/>
<sequence length="662" mass="75706">MSKLFDLSNYAQFHLHPCRFFLFFGCSGIRTPPEEQKLFVKEPSISNHGRKTLYDHVVDIDPGRIKSKTSTLFYELPPKTIAVLPFVDKDSGNFYLDKVAVTNRNPQWKEQYRWTRAQRVRKLIYGNLAQREYYPIKLEKIDTVLKEHGIKNSTDLSKISPEVLGSWLKVDAVIYGIVKNYESYYAGIICGYSIATDVQMLSTKTGDQLFYSSASRNQLGFDFGLNPTDLALNMIANGTYLRDVVLRRAEEDISREIVFRIPTRRPLPYFPQTEKTKLSENQTKAKKKKKESLGHSSNSNSQLLANKKSEQPPIMRHSFGNIPQNDAITMDHPTFSAHLFRKEKETKNETKEQIKKADFALAPIEEARMDHHNKKELALPSNLLSSVPQQSFFLPEIAEKQHGKKTMFDRLIEMDIQKPEVIVHPSYSSKTCGTIAILPFSDQATGGNLLINRIPLFPKTKEQKENWRWIVGNRIRKAIACYLAQRDFDILNIGETDTILKSHGLSTMKDLLRVPAKTLGRWLSVDSLIYGEVTNYEGFYSIVWAAWRVGAKLNLVSTHSGITLFTTQATRTSNRFIPAITPIDLAIAGVTTMTTMMRDYKLRQAEEELSRELVLSFPKEDNISEEKEPRKVPINKAHKISFLENSSSKRKNPFLALKDNKI</sequence>
<feature type="compositionally biased region" description="Polar residues" evidence="1">
    <location>
        <begin position="294"/>
        <end position="304"/>
    </location>
</feature>
<dbReference type="Pfam" id="PF05643">
    <property type="entry name" value="GNA1162-like"/>
    <property type="match status" value="2"/>
</dbReference>
<feature type="region of interest" description="Disordered" evidence="1">
    <location>
        <begin position="270"/>
        <end position="315"/>
    </location>
</feature>
<evidence type="ECO:0000313" key="2">
    <source>
        <dbReference type="EMBL" id="QDQ42063.1"/>
    </source>
</evidence>
<protein>
    <submittedName>
        <fullName evidence="2">Putative lipoprotein DUF799</fullName>
    </submittedName>
</protein>
<evidence type="ECO:0000256" key="1">
    <source>
        <dbReference type="SAM" id="MobiDB-lite"/>
    </source>
</evidence>
<proteinExistence type="predicted"/>
<gene>
    <name evidence="2" type="ORF">kam1_819</name>
</gene>
<dbReference type="InterPro" id="IPR008517">
    <property type="entry name" value="GNA1162-like"/>
</dbReference>
<dbReference type="Proteomes" id="UP000315925">
    <property type="component" value="Chromosome"/>
</dbReference>
<name>A0A516TLE1_9BACT</name>
<dbReference type="Gene3D" id="3.40.50.10610">
    <property type="entry name" value="ABC-type transport auxiliary lipoprotein component"/>
    <property type="match status" value="2"/>
</dbReference>
<dbReference type="EMBL" id="CP037899">
    <property type="protein sequence ID" value="QDQ42063.1"/>
    <property type="molecule type" value="Genomic_DNA"/>
</dbReference>
<accession>A0A516TLE1</accession>
<evidence type="ECO:0000313" key="3">
    <source>
        <dbReference type="Proteomes" id="UP000315925"/>
    </source>
</evidence>
<keyword evidence="2" id="KW-0449">Lipoprotein</keyword>
<dbReference type="STRING" id="1202785.A946_08660"/>
<reference evidence="3" key="1">
    <citation type="submission" date="2019-03" db="EMBL/GenBank/DDBJ databases">
        <title>Complete genome of Methylacidiphilum kamchatkense Kam1.</title>
        <authorList>
            <person name="Kruse T."/>
            <person name="Murarilal Ratnadevi C."/>
            <person name="Erikstad H.-A."/>
            <person name="Birkeland N.-K."/>
        </authorList>
    </citation>
    <scope>NUCLEOTIDE SEQUENCE [LARGE SCALE GENOMIC DNA]</scope>
    <source>
        <strain evidence="3">kam1</strain>
    </source>
</reference>
<organism evidence="2 3">
    <name type="scientific">Methylacidiphilum kamchatkense Kam1</name>
    <dbReference type="NCBI Taxonomy" id="1202785"/>
    <lineage>
        <taxon>Bacteria</taxon>
        <taxon>Pseudomonadati</taxon>
        <taxon>Verrucomicrobiota</taxon>
        <taxon>Methylacidiphilae</taxon>
        <taxon>Methylacidiphilales</taxon>
        <taxon>Methylacidiphilaceae</taxon>
        <taxon>Methylacidiphilum (ex Ratnadevi et al. 2023)</taxon>
    </lineage>
</organism>